<dbReference type="SUPFAM" id="SSF52151">
    <property type="entry name" value="FabD/lysophospholipase-like"/>
    <property type="match status" value="1"/>
</dbReference>
<evidence type="ECO:0000313" key="2">
    <source>
        <dbReference type="Proteomes" id="UP000601435"/>
    </source>
</evidence>
<evidence type="ECO:0000313" key="1">
    <source>
        <dbReference type="EMBL" id="CAE7420689.1"/>
    </source>
</evidence>
<keyword evidence="2" id="KW-1185">Reference proteome</keyword>
<feature type="non-terminal residue" evidence="1">
    <location>
        <position position="1"/>
    </location>
</feature>
<dbReference type="InterPro" id="IPR016035">
    <property type="entry name" value="Acyl_Trfase/lysoPLipase"/>
</dbReference>
<reference evidence="1" key="1">
    <citation type="submission" date="2021-02" db="EMBL/GenBank/DDBJ databases">
        <authorList>
            <person name="Dougan E. K."/>
            <person name="Rhodes N."/>
            <person name="Thang M."/>
            <person name="Chan C."/>
        </authorList>
    </citation>
    <scope>NUCLEOTIDE SEQUENCE</scope>
</reference>
<dbReference type="EMBL" id="CAJNJA010018339">
    <property type="protein sequence ID" value="CAE7420689.1"/>
    <property type="molecule type" value="Genomic_DNA"/>
</dbReference>
<protein>
    <submittedName>
        <fullName evidence="1">Uncharacterized protein</fullName>
    </submittedName>
</protein>
<name>A0A812R478_9DINO</name>
<sequence>SGVLWQLAEAGVVQDIEYIAAVSGGGYLLSAFASHIVTQESPTSPDEVDSWYKQVVAKTIVRLQRNAGNFVRDCF</sequence>
<comment type="caution">
    <text evidence="1">The sequence shown here is derived from an EMBL/GenBank/DDBJ whole genome shotgun (WGS) entry which is preliminary data.</text>
</comment>
<feature type="non-terminal residue" evidence="1">
    <location>
        <position position="75"/>
    </location>
</feature>
<gene>
    <name evidence="1" type="ORF">SNEC2469_LOCUS11544</name>
</gene>
<dbReference type="AlphaFoldDB" id="A0A812R478"/>
<dbReference type="OrthoDB" id="447599at2759"/>
<proteinExistence type="predicted"/>
<organism evidence="1 2">
    <name type="scientific">Symbiodinium necroappetens</name>
    <dbReference type="NCBI Taxonomy" id="1628268"/>
    <lineage>
        <taxon>Eukaryota</taxon>
        <taxon>Sar</taxon>
        <taxon>Alveolata</taxon>
        <taxon>Dinophyceae</taxon>
        <taxon>Suessiales</taxon>
        <taxon>Symbiodiniaceae</taxon>
        <taxon>Symbiodinium</taxon>
    </lineage>
</organism>
<accession>A0A812R478</accession>
<dbReference type="Proteomes" id="UP000601435">
    <property type="component" value="Unassembled WGS sequence"/>
</dbReference>
<dbReference type="Gene3D" id="3.40.1090.10">
    <property type="entry name" value="Cytosolic phospholipase A2 catalytic domain"/>
    <property type="match status" value="1"/>
</dbReference>